<feature type="transmembrane region" description="Helical" evidence="3">
    <location>
        <begin position="391"/>
        <end position="414"/>
    </location>
</feature>
<dbReference type="InterPro" id="IPR002541">
    <property type="entry name" value="Cyt_c_assembly"/>
</dbReference>
<evidence type="ECO:0000256" key="1">
    <source>
        <dbReference type="ARBA" id="ARBA00009186"/>
    </source>
</evidence>
<keyword evidence="3" id="KW-1133">Transmembrane helix</keyword>
<evidence type="ECO:0000259" key="4">
    <source>
        <dbReference type="Pfam" id="PF01578"/>
    </source>
</evidence>
<feature type="transmembrane region" description="Helical" evidence="3">
    <location>
        <begin position="356"/>
        <end position="379"/>
    </location>
</feature>
<dbReference type="GO" id="GO:0017004">
    <property type="term" value="P:cytochrome complex assembly"/>
    <property type="evidence" value="ECO:0007669"/>
    <property type="project" value="UniProtKB-KW"/>
</dbReference>
<feature type="transmembrane region" description="Helical" evidence="3">
    <location>
        <begin position="210"/>
        <end position="234"/>
    </location>
</feature>
<reference evidence="6" key="1">
    <citation type="submission" date="2014-03" db="EMBL/GenBank/DDBJ databases">
        <title>Metagenomic reconstruction of the complete chloroplast and mitochondrial genomes of a novel unicellular red alga from the Cyanidiaceae family.</title>
        <authorList>
            <person name="Servin-Garciduenas L.E."/>
            <person name="Martinez-Romero E."/>
        </authorList>
    </citation>
    <scope>NUCLEOTIDE SEQUENCE</scope>
    <source>
        <strain evidence="6">MX-AZ01</strain>
    </source>
</reference>
<feature type="transmembrane region" description="Helical" evidence="3">
    <location>
        <begin position="596"/>
        <end position="616"/>
    </location>
</feature>
<keyword evidence="6" id="KW-0496">Mitochondrion</keyword>
<dbReference type="InterPro" id="IPR003567">
    <property type="entry name" value="Cyt_c_biogenesis"/>
</dbReference>
<feature type="domain" description="Cytochrome c assembly protein" evidence="4">
    <location>
        <begin position="93"/>
        <end position="304"/>
    </location>
</feature>
<feature type="transmembrane region" description="Helical" evidence="3">
    <location>
        <begin position="6"/>
        <end position="31"/>
    </location>
</feature>
<feature type="domain" description="Cytochrome c-type biogenesis protein CcmF C-terminal" evidence="5">
    <location>
        <begin position="465"/>
        <end position="615"/>
    </location>
</feature>
<dbReference type="PANTHER" id="PTHR43653:SF4">
    <property type="entry name" value="CYTOCHROME C BIOGENESIS CCMF N-TERMINAL-LIKE MITOCHONDRIAL PROTEIN 1-RELATED"/>
    <property type="match status" value="1"/>
</dbReference>
<keyword evidence="3" id="KW-0472">Membrane</keyword>
<keyword evidence="2" id="KW-0201">Cytochrome c-type biogenesis</keyword>
<comment type="similarity">
    <text evidence="1">Belongs to the CcmF/CycK/Ccl1/NrfE/CcsA family.</text>
</comment>
<dbReference type="Pfam" id="PF16327">
    <property type="entry name" value="CcmF_C"/>
    <property type="match status" value="1"/>
</dbReference>
<evidence type="ECO:0000259" key="5">
    <source>
        <dbReference type="Pfam" id="PF16327"/>
    </source>
</evidence>
<feature type="transmembrane region" description="Helical" evidence="3">
    <location>
        <begin position="421"/>
        <end position="438"/>
    </location>
</feature>
<sequence>MFGYFLHFLFILLLVFYSNFIVINSSFINYTRHVSSILINYTYYFYFSFIFIITTIIVWLIGIILLYSDFSIVFVAELSSINQPVFYKLSAFWSNNEGSLLVWYILQVGIYFIFINYIINKSLVLLKTCLFNNIYFTLLFLSFFSLLLSSLLLNFGFFLEFNVLEGKELNFILQDINIIIHPPLIYTSYVCYSVVFSICLVILISKHQFYVIYIVRFLNLLSWSILTFSILLGSRWAYTELGWGGFWFWDPVEIISLLPWLLGLAFIHNLLINLRFRTIYLETLIFGTCIYIFVILGTILVRSGLLQSVHSFVISSNLLVVFIFFFGLFIIILFVTLFKKYRYFTQIMQFNSRFDFVYYIYLIVTLYFFYLMLMLFFPILSKCYVNDIILFSYNFFNEVMIIFLGPFVIVFLMFSLKSQKLIFFFFGIIIFFICKPIFYSNFFLNYHFFLCLSICCLILLIINKFSFIIYHMGFFFAIFSLLLIIIYSEELVVNFLVGHSLLINNNFIIFRDLNQLWASNYLSTYANLLVINCNTNIISYDNINNILFSEKRFYFYQSLMNNKSIIYSNIFQDFYILLGDGNFGNGWYVRILSIPFISWFWFGGIIIMFGTIFSLLRCSLNIK</sequence>
<feature type="transmembrane region" description="Helical" evidence="3">
    <location>
        <begin position="279"/>
        <end position="300"/>
    </location>
</feature>
<dbReference type="GO" id="GO:0016829">
    <property type="term" value="F:lyase activity"/>
    <property type="evidence" value="ECO:0007669"/>
    <property type="project" value="UniProtKB-KW"/>
</dbReference>
<accession>A0A060ADK6</accession>
<feature type="transmembrane region" description="Helical" evidence="3">
    <location>
        <begin position="43"/>
        <end position="67"/>
    </location>
</feature>
<gene>
    <name evidence="6" type="primary">ccmF</name>
</gene>
<organism evidence="6">
    <name type="scientific">Cyanidiaceae sp. MX-AZ01</name>
    <dbReference type="NCBI Taxonomy" id="1503164"/>
    <lineage>
        <taxon>Eukaryota</taxon>
        <taxon>Rhodophyta</taxon>
        <taxon>Bangiophyceae</taxon>
        <taxon>Cyanidiales</taxon>
        <taxon>Cyanidiaceae</taxon>
    </lineage>
</organism>
<feature type="transmembrane region" description="Helical" evidence="3">
    <location>
        <begin position="312"/>
        <end position="335"/>
    </location>
</feature>
<dbReference type="EMBL" id="KJ569774">
    <property type="protein sequence ID" value="AIA61061.1"/>
    <property type="molecule type" value="Genomic_DNA"/>
</dbReference>
<dbReference type="GO" id="GO:0020037">
    <property type="term" value="F:heme binding"/>
    <property type="evidence" value="ECO:0007669"/>
    <property type="project" value="InterPro"/>
</dbReference>
<dbReference type="PANTHER" id="PTHR43653">
    <property type="entry name" value="CYTOCHROME C ASSEMBLY PROTEIN-RELATED"/>
    <property type="match status" value="1"/>
</dbReference>
<feature type="transmembrane region" description="Helical" evidence="3">
    <location>
        <begin position="444"/>
        <end position="462"/>
    </location>
</feature>
<dbReference type="AlphaFoldDB" id="A0A060ADK6"/>
<feature type="transmembrane region" description="Helical" evidence="3">
    <location>
        <begin position="131"/>
        <end position="159"/>
    </location>
</feature>
<evidence type="ECO:0000256" key="2">
    <source>
        <dbReference type="ARBA" id="ARBA00022748"/>
    </source>
</evidence>
<dbReference type="GO" id="GO:0015232">
    <property type="term" value="F:heme transmembrane transporter activity"/>
    <property type="evidence" value="ECO:0007669"/>
    <property type="project" value="InterPro"/>
</dbReference>
<geneLocation type="mitochondrion" evidence="6"/>
<feature type="transmembrane region" description="Helical" evidence="3">
    <location>
        <begin position="101"/>
        <end position="119"/>
    </location>
</feature>
<feature type="transmembrane region" description="Helical" evidence="3">
    <location>
        <begin position="469"/>
        <end position="487"/>
    </location>
</feature>
<feature type="transmembrane region" description="Helical" evidence="3">
    <location>
        <begin position="254"/>
        <end position="272"/>
    </location>
</feature>
<feature type="transmembrane region" description="Helical" evidence="3">
    <location>
        <begin position="179"/>
        <end position="203"/>
    </location>
</feature>
<evidence type="ECO:0000313" key="6">
    <source>
        <dbReference type="EMBL" id="AIA61061.1"/>
    </source>
</evidence>
<dbReference type="PRINTS" id="PR01410">
    <property type="entry name" value="CCBIOGENESIS"/>
</dbReference>
<protein>
    <submittedName>
        <fullName evidence="6">Cytochrome C-type heme lyase subunit CcmF</fullName>
    </submittedName>
</protein>
<keyword evidence="3" id="KW-0812">Transmembrane</keyword>
<proteinExistence type="inferred from homology"/>
<keyword evidence="6" id="KW-0456">Lyase</keyword>
<dbReference type="InterPro" id="IPR032523">
    <property type="entry name" value="CcmF_C"/>
</dbReference>
<dbReference type="GO" id="GO:0016020">
    <property type="term" value="C:membrane"/>
    <property type="evidence" value="ECO:0007669"/>
    <property type="project" value="InterPro"/>
</dbReference>
<dbReference type="Pfam" id="PF01578">
    <property type="entry name" value="Cytochrom_C_asm"/>
    <property type="match status" value="1"/>
</dbReference>
<evidence type="ECO:0000256" key="3">
    <source>
        <dbReference type="SAM" id="Phobius"/>
    </source>
</evidence>
<name>A0A060ADK6_9RHOD</name>